<feature type="transmembrane region" description="Helical" evidence="1">
    <location>
        <begin position="18"/>
        <end position="39"/>
    </location>
</feature>
<dbReference type="KEGG" id="bsc:COCSADRAFT_315974"/>
<organism evidence="2 3">
    <name type="scientific">Cochliobolus sativus (strain ND90Pr / ATCC 201652)</name>
    <name type="common">Common root rot and spot blotch fungus</name>
    <name type="synonym">Bipolaris sorokiniana</name>
    <dbReference type="NCBI Taxonomy" id="665912"/>
    <lineage>
        <taxon>Eukaryota</taxon>
        <taxon>Fungi</taxon>
        <taxon>Dikarya</taxon>
        <taxon>Ascomycota</taxon>
        <taxon>Pezizomycotina</taxon>
        <taxon>Dothideomycetes</taxon>
        <taxon>Pleosporomycetidae</taxon>
        <taxon>Pleosporales</taxon>
        <taxon>Pleosporineae</taxon>
        <taxon>Pleosporaceae</taxon>
        <taxon>Bipolaris</taxon>
    </lineage>
</organism>
<reference evidence="2 3" key="1">
    <citation type="journal article" date="2012" name="PLoS Pathog.">
        <title>Diverse lifestyles and strategies of plant pathogenesis encoded in the genomes of eighteen Dothideomycetes fungi.</title>
        <authorList>
            <person name="Ohm R.A."/>
            <person name="Feau N."/>
            <person name="Henrissat B."/>
            <person name="Schoch C.L."/>
            <person name="Horwitz B.A."/>
            <person name="Barry K.W."/>
            <person name="Condon B.J."/>
            <person name="Copeland A.C."/>
            <person name="Dhillon B."/>
            <person name="Glaser F."/>
            <person name="Hesse C.N."/>
            <person name="Kosti I."/>
            <person name="LaButti K."/>
            <person name="Lindquist E.A."/>
            <person name="Lucas S."/>
            <person name="Salamov A.A."/>
            <person name="Bradshaw R.E."/>
            <person name="Ciuffetti L."/>
            <person name="Hamelin R.C."/>
            <person name="Kema G.H.J."/>
            <person name="Lawrence C."/>
            <person name="Scott J.A."/>
            <person name="Spatafora J.W."/>
            <person name="Turgeon B.G."/>
            <person name="de Wit P.J.G.M."/>
            <person name="Zhong S."/>
            <person name="Goodwin S.B."/>
            <person name="Grigoriev I.V."/>
        </authorList>
    </citation>
    <scope>NUCLEOTIDE SEQUENCE [LARGE SCALE GENOMIC DNA]</scope>
    <source>
        <strain evidence="3">ND90Pr / ATCC 201652</strain>
    </source>
</reference>
<dbReference type="HOGENOM" id="CLU_2015073_0_0_1"/>
<keyword evidence="1" id="KW-1133">Transmembrane helix</keyword>
<gene>
    <name evidence="2" type="ORF">COCSADRAFT_315974</name>
</gene>
<keyword evidence="3" id="KW-1185">Reference proteome</keyword>
<evidence type="ECO:0000256" key="1">
    <source>
        <dbReference type="SAM" id="Phobius"/>
    </source>
</evidence>
<protein>
    <submittedName>
        <fullName evidence="2">Uncharacterized protein</fullName>
    </submittedName>
</protein>
<keyword evidence="1" id="KW-0472">Membrane</keyword>
<dbReference type="RefSeq" id="XP_007699452.1">
    <property type="nucleotide sequence ID" value="XM_007701262.1"/>
</dbReference>
<reference evidence="3" key="2">
    <citation type="journal article" date="2013" name="PLoS Genet.">
        <title>Comparative genome structure, secondary metabolite, and effector coding capacity across Cochliobolus pathogens.</title>
        <authorList>
            <person name="Condon B.J."/>
            <person name="Leng Y."/>
            <person name="Wu D."/>
            <person name="Bushley K.E."/>
            <person name="Ohm R.A."/>
            <person name="Otillar R."/>
            <person name="Martin J."/>
            <person name="Schackwitz W."/>
            <person name="Grimwood J."/>
            <person name="MohdZainudin N."/>
            <person name="Xue C."/>
            <person name="Wang R."/>
            <person name="Manning V.A."/>
            <person name="Dhillon B."/>
            <person name="Tu Z.J."/>
            <person name="Steffenson B.J."/>
            <person name="Salamov A."/>
            <person name="Sun H."/>
            <person name="Lowry S."/>
            <person name="LaButti K."/>
            <person name="Han J."/>
            <person name="Copeland A."/>
            <person name="Lindquist E."/>
            <person name="Barry K."/>
            <person name="Schmutz J."/>
            <person name="Baker S.E."/>
            <person name="Ciuffetti L.M."/>
            <person name="Grigoriev I.V."/>
            <person name="Zhong S."/>
            <person name="Turgeon B.G."/>
        </authorList>
    </citation>
    <scope>NUCLEOTIDE SEQUENCE [LARGE SCALE GENOMIC DNA]</scope>
    <source>
        <strain evidence="3">ND90Pr / ATCC 201652</strain>
    </source>
</reference>
<evidence type="ECO:0000313" key="3">
    <source>
        <dbReference type="Proteomes" id="UP000016934"/>
    </source>
</evidence>
<keyword evidence="1" id="KW-0812">Transmembrane</keyword>
<name>M2T7H3_COCSN</name>
<dbReference type="AlphaFoldDB" id="M2T7H3"/>
<accession>M2T7H3</accession>
<sequence>MGKYVCVFHLQRTTITNFLFSFPFCISHLFHFMYIYIYIRLGNSTHSTLDASTHGPYTACRPDYTQRAQKITNQPLHYLLNRKKECRIYTYKHVDVAGVSKEWTAEQAHGKKNPEKKFVFAFV</sequence>
<proteinExistence type="predicted"/>
<dbReference type="Proteomes" id="UP000016934">
    <property type="component" value="Unassembled WGS sequence"/>
</dbReference>
<dbReference type="EMBL" id="KB445642">
    <property type="protein sequence ID" value="EMD64912.1"/>
    <property type="molecule type" value="Genomic_DNA"/>
</dbReference>
<evidence type="ECO:0000313" key="2">
    <source>
        <dbReference type="EMBL" id="EMD64912.1"/>
    </source>
</evidence>
<dbReference type="GeneID" id="19136470"/>